<keyword evidence="3" id="KW-1185">Reference proteome</keyword>
<protein>
    <submittedName>
        <fullName evidence="2">Uncharacterized protein</fullName>
    </submittedName>
</protein>
<evidence type="ECO:0000256" key="1">
    <source>
        <dbReference type="SAM" id="SignalP"/>
    </source>
</evidence>
<proteinExistence type="predicted"/>
<feature type="chain" id="PRO_5042031768" evidence="1">
    <location>
        <begin position="22"/>
        <end position="156"/>
    </location>
</feature>
<evidence type="ECO:0000313" key="3">
    <source>
        <dbReference type="Proteomes" id="UP001190700"/>
    </source>
</evidence>
<evidence type="ECO:0000313" key="2">
    <source>
        <dbReference type="EMBL" id="KAK3288539.1"/>
    </source>
</evidence>
<dbReference type="AlphaFoldDB" id="A0AAE0H2A6"/>
<gene>
    <name evidence="2" type="ORF">CYMTET_3991</name>
</gene>
<accession>A0AAE0H2A6</accession>
<comment type="caution">
    <text evidence="2">The sequence shown here is derived from an EMBL/GenBank/DDBJ whole genome shotgun (WGS) entry which is preliminary data.</text>
</comment>
<dbReference type="EMBL" id="LGRX02000443">
    <property type="protein sequence ID" value="KAK3288539.1"/>
    <property type="molecule type" value="Genomic_DNA"/>
</dbReference>
<dbReference type="Proteomes" id="UP001190700">
    <property type="component" value="Unassembled WGS sequence"/>
</dbReference>
<feature type="signal peptide" evidence="1">
    <location>
        <begin position="1"/>
        <end position="21"/>
    </location>
</feature>
<sequence>MSGLALLTACILLGCASVGIAAGAMPAAAAEIPFAGSPESGICRGDVYLYPAEGSLGPVAQVLEAFQSGGVPPRTGSTCSFPSSTRMTTTFFGSGSCTCSGSSGSGPAVWTHPAVFLSGTGWSHTAGQFWGAGLLLTVDSFIDISNFRLGSDSNKI</sequence>
<organism evidence="2 3">
    <name type="scientific">Cymbomonas tetramitiformis</name>
    <dbReference type="NCBI Taxonomy" id="36881"/>
    <lineage>
        <taxon>Eukaryota</taxon>
        <taxon>Viridiplantae</taxon>
        <taxon>Chlorophyta</taxon>
        <taxon>Pyramimonadophyceae</taxon>
        <taxon>Pyramimonadales</taxon>
        <taxon>Pyramimonadaceae</taxon>
        <taxon>Cymbomonas</taxon>
    </lineage>
</organism>
<keyword evidence="1" id="KW-0732">Signal</keyword>
<reference evidence="2 3" key="1">
    <citation type="journal article" date="2015" name="Genome Biol. Evol.">
        <title>Comparative Genomics of a Bacterivorous Green Alga Reveals Evolutionary Causalities and Consequences of Phago-Mixotrophic Mode of Nutrition.</title>
        <authorList>
            <person name="Burns J.A."/>
            <person name="Paasch A."/>
            <person name="Narechania A."/>
            <person name="Kim E."/>
        </authorList>
    </citation>
    <scope>NUCLEOTIDE SEQUENCE [LARGE SCALE GENOMIC DNA]</scope>
    <source>
        <strain evidence="2 3">PLY_AMNH</strain>
    </source>
</reference>
<name>A0AAE0H2A6_9CHLO</name>